<feature type="region of interest" description="Disordered" evidence="2">
    <location>
        <begin position="106"/>
        <end position="127"/>
    </location>
</feature>
<dbReference type="Gene3D" id="3.40.630.190">
    <property type="entry name" value="LCP protein"/>
    <property type="match status" value="1"/>
</dbReference>
<feature type="domain" description="Cell envelope-related transcriptional attenuator" evidence="4">
    <location>
        <begin position="157"/>
        <end position="314"/>
    </location>
</feature>
<comment type="caution">
    <text evidence="6">The sequence shown here is derived from an EMBL/GenBank/DDBJ whole genome shotgun (WGS) entry which is preliminary data.</text>
</comment>
<dbReference type="Gene3D" id="3.30.70.2390">
    <property type="match status" value="1"/>
</dbReference>
<evidence type="ECO:0000313" key="7">
    <source>
        <dbReference type="Proteomes" id="UP001183246"/>
    </source>
</evidence>
<sequence>MRRTGIRGEDDGGPPRGDTRAEQLGWDDSLYDDGSGRGPGVPAPRRAGDGPPGEPPRRQRARKKPKPRWRRILVWSAGSLAVLIAGVAVAGWLYIEHLNDNITKRDRSNGGSDLQPPEPNANGETPLNILLLGSDSREGEENQELGGATDLAGGPVRADVQMLLHASADRSNMTLISIPRDTQVAIPECTDPETGEVYPADDSDSINNALSHGGPGCVVDTWQNLTGVYIDHFMMVDFAGVVDMADAVGGVPVCVEDNIHDPKSGLRLEAGESVVEGEEALQWLRTRKAFGNGSDVGRTRAQQMYLSNMVDELQNSTSLTNTSELMNLAEAATNALTVNHEIGTVQDLYNLGGDLRQVPNDRINMVTLPWLPDPANPDVTIIPDPEKSEDLFSMVRDDIPLDDPDARPADPEESEDGASASPEETADPADQIGIAVRNGTDDGIQGPVEGRAGDITDELHRLGFTAAATDTTPAAEQSTILYYSDIADQANAEAVAEALGLPHSAIRTSSDVEGLTLVIGADWREGTAYPEAAPDESGSPEEDEPAVDSEDIISGSNGDDCMPVNPDYVW</sequence>
<keyword evidence="3" id="KW-0472">Membrane</keyword>
<comment type="similarity">
    <text evidence="1">Belongs to the LytR/CpsA/Psr (LCP) family.</text>
</comment>
<evidence type="ECO:0000313" key="6">
    <source>
        <dbReference type="EMBL" id="MDT0346797.1"/>
    </source>
</evidence>
<dbReference type="EMBL" id="JAVREL010000024">
    <property type="protein sequence ID" value="MDT0346797.1"/>
    <property type="molecule type" value="Genomic_DNA"/>
</dbReference>
<gene>
    <name evidence="6" type="ORF">RM590_30065</name>
</gene>
<dbReference type="Proteomes" id="UP001183246">
    <property type="component" value="Unassembled WGS sequence"/>
</dbReference>
<feature type="compositionally biased region" description="Basic residues" evidence="2">
    <location>
        <begin position="58"/>
        <end position="67"/>
    </location>
</feature>
<proteinExistence type="inferred from homology"/>
<evidence type="ECO:0000259" key="5">
    <source>
        <dbReference type="Pfam" id="PF13399"/>
    </source>
</evidence>
<dbReference type="InterPro" id="IPR004474">
    <property type="entry name" value="LytR_CpsA_psr"/>
</dbReference>
<feature type="compositionally biased region" description="Basic and acidic residues" evidence="2">
    <location>
        <begin position="397"/>
        <end position="410"/>
    </location>
</feature>
<dbReference type="Pfam" id="PF03816">
    <property type="entry name" value="LytR_cpsA_psr"/>
    <property type="match status" value="1"/>
</dbReference>
<protein>
    <submittedName>
        <fullName evidence="6">LCP family protein</fullName>
    </submittedName>
</protein>
<feature type="compositionally biased region" description="Acidic residues" evidence="2">
    <location>
        <begin position="538"/>
        <end position="551"/>
    </location>
</feature>
<evidence type="ECO:0000256" key="2">
    <source>
        <dbReference type="SAM" id="MobiDB-lite"/>
    </source>
</evidence>
<feature type="domain" description="LytR/CpsA/Psr regulator C-terminal" evidence="5">
    <location>
        <begin position="431"/>
        <end position="523"/>
    </location>
</feature>
<keyword evidence="3" id="KW-1133">Transmembrane helix</keyword>
<reference evidence="7" key="1">
    <citation type="submission" date="2023-07" db="EMBL/GenBank/DDBJ databases">
        <title>30 novel species of actinomycetes from the DSMZ collection.</title>
        <authorList>
            <person name="Nouioui I."/>
        </authorList>
    </citation>
    <scope>NUCLEOTIDE SEQUENCE [LARGE SCALE GENOMIC DNA]</scope>
    <source>
        <strain evidence="7">DSM 44938</strain>
    </source>
</reference>
<dbReference type="Pfam" id="PF13399">
    <property type="entry name" value="LytR_C"/>
    <property type="match status" value="1"/>
</dbReference>
<feature type="region of interest" description="Disordered" evidence="2">
    <location>
        <begin position="527"/>
        <end position="570"/>
    </location>
</feature>
<evidence type="ECO:0000256" key="1">
    <source>
        <dbReference type="ARBA" id="ARBA00006068"/>
    </source>
</evidence>
<name>A0ABU2MZJ6_9ACTN</name>
<keyword evidence="7" id="KW-1185">Reference proteome</keyword>
<dbReference type="RefSeq" id="WP_311707922.1">
    <property type="nucleotide sequence ID" value="NZ_JAVREL010000024.1"/>
</dbReference>
<evidence type="ECO:0000256" key="3">
    <source>
        <dbReference type="SAM" id="Phobius"/>
    </source>
</evidence>
<accession>A0ABU2MZJ6</accession>
<dbReference type="InterPro" id="IPR050922">
    <property type="entry name" value="LytR/CpsA/Psr_CW_biosynth"/>
</dbReference>
<keyword evidence="3" id="KW-0812">Transmembrane</keyword>
<dbReference type="InterPro" id="IPR027381">
    <property type="entry name" value="LytR/CpsA/Psr_C"/>
</dbReference>
<feature type="transmembrane region" description="Helical" evidence="3">
    <location>
        <begin position="72"/>
        <end position="95"/>
    </location>
</feature>
<feature type="region of interest" description="Disordered" evidence="2">
    <location>
        <begin position="397"/>
        <end position="429"/>
    </location>
</feature>
<dbReference type="NCBIfam" id="TIGR00350">
    <property type="entry name" value="lytR_cpsA_psr"/>
    <property type="match status" value="1"/>
</dbReference>
<dbReference type="PANTHER" id="PTHR33392:SF6">
    <property type="entry name" value="POLYISOPRENYL-TEICHOIC ACID--PEPTIDOGLYCAN TEICHOIC ACID TRANSFERASE TAGU"/>
    <property type="match status" value="1"/>
</dbReference>
<organism evidence="6 7">
    <name type="scientific">Streptomyces litchfieldiae</name>
    <dbReference type="NCBI Taxonomy" id="3075543"/>
    <lineage>
        <taxon>Bacteria</taxon>
        <taxon>Bacillati</taxon>
        <taxon>Actinomycetota</taxon>
        <taxon>Actinomycetes</taxon>
        <taxon>Kitasatosporales</taxon>
        <taxon>Streptomycetaceae</taxon>
        <taxon>Streptomyces</taxon>
    </lineage>
</organism>
<feature type="compositionally biased region" description="Basic and acidic residues" evidence="2">
    <location>
        <begin position="1"/>
        <end position="10"/>
    </location>
</feature>
<evidence type="ECO:0000259" key="4">
    <source>
        <dbReference type="Pfam" id="PF03816"/>
    </source>
</evidence>
<feature type="region of interest" description="Disordered" evidence="2">
    <location>
        <begin position="1"/>
        <end position="67"/>
    </location>
</feature>
<dbReference type="PANTHER" id="PTHR33392">
    <property type="entry name" value="POLYISOPRENYL-TEICHOIC ACID--PEPTIDOGLYCAN TEICHOIC ACID TRANSFERASE TAGU"/>
    <property type="match status" value="1"/>
</dbReference>